<evidence type="ECO:0000313" key="2">
    <source>
        <dbReference type="Proteomes" id="UP000008311"/>
    </source>
</evidence>
<name>B9RHD6_RICCO</name>
<sequence length="160" mass="18387">MKRDLSGGGARGIILPPSTLLSRLHYDESATAHFKEETKKLACIYRDQNGSWKATLRQRRSSLQVTEAYAARNGKLVLYIEYMDQMLTVLLFLKHKLDCFKYTSRHSPQLINFCTRMESITHKNGRRLKAGCATQFVPRPPRISAATRVERKKKGPHILR</sequence>
<protein>
    <submittedName>
        <fullName evidence="1">Uncharacterized protein</fullName>
    </submittedName>
</protein>
<organism evidence="1 2">
    <name type="scientific">Ricinus communis</name>
    <name type="common">Castor bean</name>
    <dbReference type="NCBI Taxonomy" id="3988"/>
    <lineage>
        <taxon>Eukaryota</taxon>
        <taxon>Viridiplantae</taxon>
        <taxon>Streptophyta</taxon>
        <taxon>Embryophyta</taxon>
        <taxon>Tracheophyta</taxon>
        <taxon>Spermatophyta</taxon>
        <taxon>Magnoliopsida</taxon>
        <taxon>eudicotyledons</taxon>
        <taxon>Gunneridae</taxon>
        <taxon>Pentapetalae</taxon>
        <taxon>rosids</taxon>
        <taxon>fabids</taxon>
        <taxon>Malpighiales</taxon>
        <taxon>Euphorbiaceae</taxon>
        <taxon>Acalyphoideae</taxon>
        <taxon>Acalypheae</taxon>
        <taxon>Ricinus</taxon>
    </lineage>
</organism>
<dbReference type="InParanoid" id="B9RHD6"/>
<proteinExistence type="predicted"/>
<reference evidence="2" key="1">
    <citation type="journal article" date="2010" name="Nat. Biotechnol.">
        <title>Draft genome sequence of the oilseed species Ricinus communis.</title>
        <authorList>
            <person name="Chan A.P."/>
            <person name="Crabtree J."/>
            <person name="Zhao Q."/>
            <person name="Lorenzi H."/>
            <person name="Orvis J."/>
            <person name="Puiu D."/>
            <person name="Melake-Berhan A."/>
            <person name="Jones K.M."/>
            <person name="Redman J."/>
            <person name="Chen G."/>
            <person name="Cahoon E.B."/>
            <person name="Gedil M."/>
            <person name="Stanke M."/>
            <person name="Haas B.J."/>
            <person name="Wortman J.R."/>
            <person name="Fraser-Liggett C.M."/>
            <person name="Ravel J."/>
            <person name="Rabinowicz P.D."/>
        </authorList>
    </citation>
    <scope>NUCLEOTIDE SEQUENCE [LARGE SCALE GENOMIC DNA]</scope>
    <source>
        <strain evidence="2">cv. Hale</strain>
    </source>
</reference>
<dbReference type="EMBL" id="EQ973778">
    <property type="protein sequence ID" value="EEF49498.1"/>
    <property type="molecule type" value="Genomic_DNA"/>
</dbReference>
<dbReference type="Proteomes" id="UP000008311">
    <property type="component" value="Unassembled WGS sequence"/>
</dbReference>
<accession>B9RHD6</accession>
<evidence type="ECO:0000313" key="1">
    <source>
        <dbReference type="EMBL" id="EEF49498.1"/>
    </source>
</evidence>
<keyword evidence="2" id="KW-1185">Reference proteome</keyword>
<gene>
    <name evidence="1" type="ORF">RCOM_1450340</name>
</gene>
<dbReference type="AlphaFoldDB" id="B9RHD6"/>